<dbReference type="RefSeq" id="WP_245707161.1">
    <property type="nucleotide sequence ID" value="NZ_FNBH01000002.1"/>
</dbReference>
<dbReference type="Proteomes" id="UP000199203">
    <property type="component" value="Unassembled WGS sequence"/>
</dbReference>
<evidence type="ECO:0008006" key="5">
    <source>
        <dbReference type="Google" id="ProtNLM"/>
    </source>
</evidence>
<feature type="region of interest" description="Disordered" evidence="1">
    <location>
        <begin position="116"/>
        <end position="220"/>
    </location>
</feature>
<evidence type="ECO:0000313" key="4">
    <source>
        <dbReference type="Proteomes" id="UP000199203"/>
    </source>
</evidence>
<organism evidence="3 4">
    <name type="scientific">Epilithonimonas hungarica</name>
    <dbReference type="NCBI Taxonomy" id="454006"/>
    <lineage>
        <taxon>Bacteria</taxon>
        <taxon>Pseudomonadati</taxon>
        <taxon>Bacteroidota</taxon>
        <taxon>Flavobacteriia</taxon>
        <taxon>Flavobacteriales</taxon>
        <taxon>Weeksellaceae</taxon>
        <taxon>Chryseobacterium group</taxon>
        <taxon>Epilithonimonas</taxon>
    </lineage>
</organism>
<keyword evidence="2" id="KW-1133">Transmembrane helix</keyword>
<dbReference type="EMBL" id="FNBH01000002">
    <property type="protein sequence ID" value="SDF83364.1"/>
    <property type="molecule type" value="Genomic_DNA"/>
</dbReference>
<evidence type="ECO:0000256" key="1">
    <source>
        <dbReference type="SAM" id="MobiDB-lite"/>
    </source>
</evidence>
<proteinExistence type="predicted"/>
<feature type="compositionally biased region" description="Basic and acidic residues" evidence="1">
    <location>
        <begin position="116"/>
        <end position="125"/>
    </location>
</feature>
<dbReference type="STRING" id="454006.SAMN05421825_2238"/>
<keyword evidence="4" id="KW-1185">Reference proteome</keyword>
<dbReference type="AlphaFoldDB" id="A0A1G7PAW2"/>
<keyword evidence="2" id="KW-0812">Transmembrane</keyword>
<protein>
    <recommendedName>
        <fullName evidence="5">Ferric siderophore ABC transporter substrate-binding protein</fullName>
    </recommendedName>
</protein>
<feature type="compositionally biased region" description="Low complexity" evidence="1">
    <location>
        <begin position="156"/>
        <end position="166"/>
    </location>
</feature>
<evidence type="ECO:0000313" key="3">
    <source>
        <dbReference type="EMBL" id="SDF83364.1"/>
    </source>
</evidence>
<feature type="compositionally biased region" description="Basic and acidic residues" evidence="1">
    <location>
        <begin position="167"/>
        <end position="176"/>
    </location>
</feature>
<accession>A0A1G7PAW2</accession>
<feature type="compositionally biased region" description="Polar residues" evidence="1">
    <location>
        <begin position="130"/>
        <end position="143"/>
    </location>
</feature>
<feature type="compositionally biased region" description="Gly residues" evidence="1">
    <location>
        <begin position="200"/>
        <end position="218"/>
    </location>
</feature>
<reference evidence="4" key="1">
    <citation type="submission" date="2016-10" db="EMBL/GenBank/DDBJ databases">
        <authorList>
            <person name="Varghese N."/>
            <person name="Submissions S."/>
        </authorList>
    </citation>
    <scope>NUCLEOTIDE SEQUENCE [LARGE SCALE GENOMIC DNA]</scope>
    <source>
        <strain evidence="4">DSM 19684</strain>
    </source>
</reference>
<name>A0A1G7PAW2_9FLAO</name>
<keyword evidence="2" id="KW-0472">Membrane</keyword>
<sequence>MYQDLDDIIFEDRHKAYGAYEYRKHYDFTLTKALVVGIFIFSILFCLPASFIKSKKITAVNSENIIPVELTEMRINYGDNRNGKDIEEPKEEEGSPAPIVEKKEEKEIVTEVAKVSKEKTEKDIPENVVPTPTRTKNPPITTKKSNEKANSPAVANSTKNTTGKSNTKGDIKKENATGDGQGNAAIGNLLKGRGTKSGSQGNGTGPGNYGDPLGGDGDGTSLIGVDRKLIGFIPGTMGRGGAQPNHDCSASGSITISYTVDKSGKVTSARRSSGVSDPCVSSTAINWVKQYVKAEAANVSSKGTYKIVF</sequence>
<feature type="transmembrane region" description="Helical" evidence="2">
    <location>
        <begin position="33"/>
        <end position="52"/>
    </location>
</feature>
<feature type="region of interest" description="Disordered" evidence="1">
    <location>
        <begin position="79"/>
        <end position="99"/>
    </location>
</feature>
<gene>
    <name evidence="3" type="ORF">SAMN05421825_2238</name>
</gene>
<evidence type="ECO:0000256" key="2">
    <source>
        <dbReference type="SAM" id="Phobius"/>
    </source>
</evidence>